<dbReference type="Gene3D" id="2.160.20.80">
    <property type="entry name" value="E3 ubiquitin-protein ligase SopA"/>
    <property type="match status" value="1"/>
</dbReference>
<dbReference type="SUPFAM" id="SSF52540">
    <property type="entry name" value="P-loop containing nucleoside triphosphate hydrolases"/>
    <property type="match status" value="1"/>
</dbReference>
<dbReference type="PANTHER" id="PTHR44129">
    <property type="entry name" value="WD REPEAT-CONTAINING PROTEIN POP1"/>
    <property type="match status" value="1"/>
</dbReference>
<feature type="repeat" description="WD" evidence="3">
    <location>
        <begin position="947"/>
        <end position="978"/>
    </location>
</feature>
<reference evidence="6 7" key="1">
    <citation type="submission" date="2016-05" db="EMBL/GenBank/DDBJ databases">
        <title>Genome sequencing reveals origins of a unique bacterial endosymbiosis in the earliest lineages of terrestrial Fungi.</title>
        <authorList>
            <consortium name="DOE Joint Genome Institute"/>
            <person name="Uehling J."/>
            <person name="Gryganskyi A."/>
            <person name="Hameed K."/>
            <person name="Tschaplinski T."/>
            <person name="Misztal P."/>
            <person name="Wu S."/>
            <person name="Desiro A."/>
            <person name="Vande Pol N."/>
            <person name="Du Z.-Y."/>
            <person name="Zienkiewicz A."/>
            <person name="Zienkiewicz K."/>
            <person name="Morin E."/>
            <person name="Tisserant E."/>
            <person name="Splivallo R."/>
            <person name="Hainaut M."/>
            <person name="Henrissat B."/>
            <person name="Ohm R."/>
            <person name="Kuo A."/>
            <person name="Yan J."/>
            <person name="Lipzen A."/>
            <person name="Nolan M."/>
            <person name="Labutti K."/>
            <person name="Barry K."/>
            <person name="Goldstein A."/>
            <person name="Labbe J."/>
            <person name="Schadt C."/>
            <person name="Tuskan G."/>
            <person name="Grigoriev I."/>
            <person name="Martin F."/>
            <person name="Vilgalys R."/>
            <person name="Bonito G."/>
        </authorList>
    </citation>
    <scope>NUCLEOTIDE SEQUENCE [LARGE SCALE GENOMIC DNA]</scope>
    <source>
        <strain evidence="6 7">AG-77</strain>
    </source>
</reference>
<feature type="repeat" description="WD" evidence="3">
    <location>
        <begin position="1021"/>
        <end position="1062"/>
    </location>
</feature>
<dbReference type="EMBL" id="KV442057">
    <property type="protein sequence ID" value="OAQ27423.1"/>
    <property type="molecule type" value="Genomic_DNA"/>
</dbReference>
<feature type="repeat" description="WD" evidence="3">
    <location>
        <begin position="811"/>
        <end position="851"/>
    </location>
</feature>
<dbReference type="InterPro" id="IPR001680">
    <property type="entry name" value="WD40_rpt"/>
</dbReference>
<dbReference type="SMART" id="SM00320">
    <property type="entry name" value="WD40"/>
    <property type="match status" value="13"/>
</dbReference>
<dbReference type="SUPFAM" id="SSF101908">
    <property type="entry name" value="Putative isomerase YbhE"/>
    <property type="match status" value="1"/>
</dbReference>
<dbReference type="InterPro" id="IPR007111">
    <property type="entry name" value="NACHT_NTPase"/>
</dbReference>
<feature type="compositionally biased region" description="Low complexity" evidence="4">
    <location>
        <begin position="1"/>
        <end position="10"/>
    </location>
</feature>
<dbReference type="SUPFAM" id="SSF50978">
    <property type="entry name" value="WD40 repeat-like"/>
    <property type="match status" value="2"/>
</dbReference>
<dbReference type="InterPro" id="IPR036322">
    <property type="entry name" value="WD40_repeat_dom_sf"/>
</dbReference>
<evidence type="ECO:0000313" key="6">
    <source>
        <dbReference type="EMBL" id="OAQ27423.1"/>
    </source>
</evidence>
<dbReference type="AlphaFoldDB" id="A0A197JR34"/>
<dbReference type="PRINTS" id="PR00320">
    <property type="entry name" value="GPROTEINBRPT"/>
</dbReference>
<feature type="repeat" description="WD" evidence="3">
    <location>
        <begin position="895"/>
        <end position="927"/>
    </location>
</feature>
<evidence type="ECO:0000256" key="2">
    <source>
        <dbReference type="ARBA" id="ARBA00022737"/>
    </source>
</evidence>
<dbReference type="Pfam" id="PF00400">
    <property type="entry name" value="WD40"/>
    <property type="match status" value="13"/>
</dbReference>
<feature type="compositionally biased region" description="Acidic residues" evidence="4">
    <location>
        <begin position="1236"/>
        <end position="1266"/>
    </location>
</feature>
<feature type="region of interest" description="Disordered" evidence="4">
    <location>
        <begin position="1227"/>
        <end position="1280"/>
    </location>
</feature>
<feature type="repeat" description="WD" evidence="3">
    <location>
        <begin position="979"/>
        <end position="1010"/>
    </location>
</feature>
<dbReference type="InterPro" id="IPR025662">
    <property type="entry name" value="Sigma_54_int_dom_ATP-bd_1"/>
</dbReference>
<sequence>MSSSLYQGSSSPPPPISFNSAFSDPVKVGTQSKRPLSISQSEQLVKARRLEDVSSTHYEFDQAQDNYNIESAVNALRVLRLREFEQPVFISPMAKASLQAPDNTLFPLTDKVKDFLSGNSEVMLILGDSGAGKSTFNRHLENELWKEYRSGGRIPLFINLPALERPEKDLIREQLRAYRFLELQIQELEQHRQFILICDGYDESQLISNLHTTNLLNRFGQRNTKLLITCRSQYLGPDYRGRFVPSAVGQYNRAADDLFMEAVMAPFSKEQIEEYVERYVPLEPRTWVTKDYMDKLETIPNLMDLVKNPFLLTLCLEALPNVVQGKSDLSRLRVTRVQLYDNFVWHWLGVNKRRLQDNKLSGDKLVAYEGLMEDGFEQNGINFQQDLAAAIFQEQDGRPIVDYTERREGASWKAAFFGLSPDITLLRGASLLSRAGTQYRFVHRSILEYFYSRTIHGPVDSSDEFAPHLRSDSSDIRDRPLSQRNLVVEPSIIQFLAERVQLDSGFKQQLLAFVEQSKVDDGATRAAANAITILVKAGMQFNGADLRGIRVPGADLSGGQFDSAQMQEADLTGVNLTGSWIRQADLSKARMEEVEFGELPFLKEETPVYSCAYSADGKLLAVGLGGGNINVYDTVTWTVTRELLGHKRTVSAIAFSPSGQQLVSGSYDYTLSLWNLQEESDCLILEGHLSIVNDVAFSPSGDQVASASDDKTVRLWDSHTGNNISVLHGHTKYVQSVAYSPDGLNIVSGGLEGEIRIFDSHSGHMGLVLKNGKGAARCVAYSSDGHWIAAGGSDGELQLWDPRTGTSGRQWRGHESDVRAVDFSPDSKWIASSSLDMVKLWDIHTGTLVSVFAGHCTFVNCVVFSPNGMQLASGSWDKTVRLWDVTTIGAGLDLDNYHADTIRSMAYSFDGRSLISGGSSGTVRLYDAVTGKPGLLLQCGYGNANCVAFSSDGLRVATAGDDGFVRTWNAESGAPEFTLKGHTGNIVAMTFSPDGQWIASGSWDETVRLWCARSGAPGLVLLGHNGGILTLAFSPCGLMVVSGSKDGAARVWDIGTGESRVIVNVSYGPQDIAISSTARQVALVKFGSTKVELRDEESDEPLQTLKHDGSVFLVSLSPCGQWIASAFDDVMWLWRLVWRGAVHEWEHVLIIGDFLNGVSSVAWRPDELEFVAGSQSGFVQVWRLVEESDGSFSSRLMWSSGRTAFAAANAVIADVVGLSETNQRLLKQRGAKDGSETIDDNMDESQDDYSDEDQDDYSDENEDDYLDGSHSENQEESDTE</sequence>
<keyword evidence="2" id="KW-0677">Repeat</keyword>
<protein>
    <submittedName>
        <fullName evidence="6">WD40 repeat-like protein</fullName>
    </submittedName>
</protein>
<dbReference type="InterPro" id="IPR020472">
    <property type="entry name" value="WD40_PAC1"/>
</dbReference>
<name>A0A197JR34_9FUNG</name>
<dbReference type="PROSITE" id="PS50082">
    <property type="entry name" value="WD_REPEATS_2"/>
    <property type="match status" value="10"/>
</dbReference>
<gene>
    <name evidence="6" type="ORF">K457DRAFT_1478727</name>
</gene>
<dbReference type="Pfam" id="PF00805">
    <property type="entry name" value="Pentapeptide"/>
    <property type="match status" value="1"/>
</dbReference>
<feature type="repeat" description="WD" evidence="3">
    <location>
        <begin position="727"/>
        <end position="759"/>
    </location>
</feature>
<organism evidence="6 7">
    <name type="scientific">Linnemannia elongata AG-77</name>
    <dbReference type="NCBI Taxonomy" id="1314771"/>
    <lineage>
        <taxon>Eukaryota</taxon>
        <taxon>Fungi</taxon>
        <taxon>Fungi incertae sedis</taxon>
        <taxon>Mucoromycota</taxon>
        <taxon>Mortierellomycotina</taxon>
        <taxon>Mortierellomycetes</taxon>
        <taxon>Mortierellales</taxon>
        <taxon>Mortierellaceae</taxon>
        <taxon>Linnemannia</taxon>
    </lineage>
</organism>
<feature type="repeat" description="WD" evidence="3">
    <location>
        <begin position="643"/>
        <end position="677"/>
    </location>
</feature>
<dbReference type="Gene3D" id="2.130.10.10">
    <property type="entry name" value="YVTN repeat-like/Quinoprotein amine dehydrogenase"/>
    <property type="match status" value="4"/>
</dbReference>
<dbReference type="InterPro" id="IPR019775">
    <property type="entry name" value="WD40_repeat_CS"/>
</dbReference>
<dbReference type="PROSITE" id="PS50294">
    <property type="entry name" value="WD_REPEATS_REGION"/>
    <property type="match status" value="7"/>
</dbReference>
<feature type="repeat" description="WD" evidence="3">
    <location>
        <begin position="852"/>
        <end position="887"/>
    </location>
</feature>
<dbReference type="SUPFAM" id="SSF141571">
    <property type="entry name" value="Pentapeptide repeat-like"/>
    <property type="match status" value="1"/>
</dbReference>
<dbReference type="InterPro" id="IPR027417">
    <property type="entry name" value="P-loop_NTPase"/>
</dbReference>
<evidence type="ECO:0000313" key="7">
    <source>
        <dbReference type="Proteomes" id="UP000078512"/>
    </source>
</evidence>
<feature type="region of interest" description="Disordered" evidence="4">
    <location>
        <begin position="1"/>
        <end position="34"/>
    </location>
</feature>
<dbReference type="InterPro" id="IPR015943">
    <property type="entry name" value="WD40/YVTN_repeat-like_dom_sf"/>
</dbReference>
<accession>A0A197JR34</accession>
<dbReference type="InterPro" id="IPR001646">
    <property type="entry name" value="5peptide_repeat"/>
</dbReference>
<evidence type="ECO:0000259" key="5">
    <source>
        <dbReference type="Pfam" id="PF05729"/>
    </source>
</evidence>
<dbReference type="Pfam" id="PF05729">
    <property type="entry name" value="NACHT"/>
    <property type="match status" value="1"/>
</dbReference>
<dbReference type="OrthoDB" id="538223at2759"/>
<dbReference type="Proteomes" id="UP000078512">
    <property type="component" value="Unassembled WGS sequence"/>
</dbReference>
<evidence type="ECO:0000256" key="3">
    <source>
        <dbReference type="PROSITE-ProRule" id="PRU00221"/>
    </source>
</evidence>
<feature type="repeat" description="WD" evidence="3">
    <location>
        <begin position="769"/>
        <end position="810"/>
    </location>
</feature>
<dbReference type="STRING" id="1314771.A0A197JR34"/>
<keyword evidence="7" id="KW-1185">Reference proteome</keyword>
<dbReference type="Gene3D" id="3.40.50.300">
    <property type="entry name" value="P-loop containing nucleotide triphosphate hydrolases"/>
    <property type="match status" value="1"/>
</dbReference>
<keyword evidence="1 3" id="KW-0853">WD repeat</keyword>
<proteinExistence type="predicted"/>
<evidence type="ECO:0000256" key="4">
    <source>
        <dbReference type="SAM" id="MobiDB-lite"/>
    </source>
</evidence>
<evidence type="ECO:0000256" key="1">
    <source>
        <dbReference type="ARBA" id="ARBA00022574"/>
    </source>
</evidence>
<feature type="domain" description="NACHT" evidence="5">
    <location>
        <begin position="122"/>
        <end position="281"/>
    </location>
</feature>
<dbReference type="InterPro" id="IPR050349">
    <property type="entry name" value="WD_LIS1/nudF_dynein_reg"/>
</dbReference>
<dbReference type="CDD" id="cd00200">
    <property type="entry name" value="WD40"/>
    <property type="match status" value="2"/>
</dbReference>
<dbReference type="PROSITE" id="PS00678">
    <property type="entry name" value="WD_REPEATS_1"/>
    <property type="match status" value="4"/>
</dbReference>
<feature type="repeat" description="WD" evidence="3">
    <location>
        <begin position="685"/>
        <end position="726"/>
    </location>
</feature>
<dbReference type="PROSITE" id="PS00675">
    <property type="entry name" value="SIGMA54_INTERACT_1"/>
    <property type="match status" value="1"/>
</dbReference>